<proteinExistence type="predicted"/>
<comment type="caution">
    <text evidence="1">The sequence shown here is derived from an EMBL/GenBank/DDBJ whole genome shotgun (WGS) entry which is preliminary data.</text>
</comment>
<dbReference type="Proteomes" id="UP001165653">
    <property type="component" value="Unassembled WGS sequence"/>
</dbReference>
<dbReference type="Pfam" id="PF05974">
    <property type="entry name" value="DUF892"/>
    <property type="match status" value="1"/>
</dbReference>
<name>A0ABT3FZF0_9BACT</name>
<accession>A0ABT3FZF0</accession>
<dbReference type="EMBL" id="JAPDDR010000002">
    <property type="protein sequence ID" value="MCW1912973.1"/>
    <property type="molecule type" value="Genomic_DNA"/>
</dbReference>
<dbReference type="InterPro" id="IPR012347">
    <property type="entry name" value="Ferritin-like"/>
</dbReference>
<dbReference type="InterPro" id="IPR010287">
    <property type="entry name" value="DUF892_YciF-like"/>
</dbReference>
<dbReference type="InterPro" id="IPR009078">
    <property type="entry name" value="Ferritin-like_SF"/>
</dbReference>
<protein>
    <submittedName>
        <fullName evidence="1">Ferritin-like domain-containing protein</fullName>
    </submittedName>
</protein>
<dbReference type="CDD" id="cd00657">
    <property type="entry name" value="Ferritin_like"/>
    <property type="match status" value="1"/>
</dbReference>
<gene>
    <name evidence="1" type="ORF">OJ996_05290</name>
</gene>
<evidence type="ECO:0000313" key="1">
    <source>
        <dbReference type="EMBL" id="MCW1912973.1"/>
    </source>
</evidence>
<dbReference type="RefSeq" id="WP_264511934.1">
    <property type="nucleotide sequence ID" value="NZ_JAPDDR010000002.1"/>
</dbReference>
<dbReference type="Gene3D" id="1.20.1260.10">
    <property type="match status" value="1"/>
</dbReference>
<dbReference type="SUPFAM" id="SSF47240">
    <property type="entry name" value="Ferritin-like"/>
    <property type="match status" value="1"/>
</dbReference>
<evidence type="ECO:0000313" key="2">
    <source>
        <dbReference type="Proteomes" id="UP001165653"/>
    </source>
</evidence>
<organism evidence="1 2">
    <name type="scientific">Luteolibacter rhizosphaerae</name>
    <dbReference type="NCBI Taxonomy" id="2989719"/>
    <lineage>
        <taxon>Bacteria</taxon>
        <taxon>Pseudomonadati</taxon>
        <taxon>Verrucomicrobiota</taxon>
        <taxon>Verrucomicrobiia</taxon>
        <taxon>Verrucomicrobiales</taxon>
        <taxon>Verrucomicrobiaceae</taxon>
        <taxon>Luteolibacter</taxon>
    </lineage>
</organism>
<sequence length="161" mass="17142">MKTAQNDIADWLRDAHAMEANLADMLKGQVEHLGDYPELQAGVAAHAEESLRHAQMVEAALTSLGEDTSSLKDGVAKLSGKLSPLGIGMASDAPVKIVLSNYAAEHFEIACYRSLEAAAEGAGFTEIAETCRAILGDEERMAATLEPLIPQITRTHLSARA</sequence>
<keyword evidence="2" id="KW-1185">Reference proteome</keyword>
<reference evidence="1" key="1">
    <citation type="submission" date="2022-10" db="EMBL/GenBank/DDBJ databases">
        <title>Luteolibacter sp. GHJ8, whole genome shotgun sequencing project.</title>
        <authorList>
            <person name="Zhao G."/>
            <person name="Shen L."/>
        </authorList>
    </citation>
    <scope>NUCLEOTIDE SEQUENCE</scope>
    <source>
        <strain evidence="1">GHJ8</strain>
    </source>
</reference>